<protein>
    <submittedName>
        <fullName evidence="2">Uncharacterized protein</fullName>
    </submittedName>
</protein>
<sequence>MPGTWVEDSFYYFISKEKDNSSIYSCLREYNNDYKLTECPTSNWYTPTMVDDSFKF</sequence>
<dbReference type="Proteomes" id="UP000887565">
    <property type="component" value="Unplaced"/>
</dbReference>
<dbReference type="WBParaSite" id="nRc.2.0.1.t46409-RA">
    <property type="protein sequence ID" value="nRc.2.0.1.t46409-RA"/>
    <property type="gene ID" value="nRc.2.0.1.g46409"/>
</dbReference>
<evidence type="ECO:0000313" key="1">
    <source>
        <dbReference type="Proteomes" id="UP000887565"/>
    </source>
</evidence>
<name>A0A915L5W0_ROMCU</name>
<evidence type="ECO:0000313" key="2">
    <source>
        <dbReference type="WBParaSite" id="nRc.2.0.1.t46409-RA"/>
    </source>
</evidence>
<keyword evidence="1" id="KW-1185">Reference proteome</keyword>
<proteinExistence type="predicted"/>
<organism evidence="1 2">
    <name type="scientific">Romanomermis culicivorax</name>
    <name type="common">Nematode worm</name>
    <dbReference type="NCBI Taxonomy" id="13658"/>
    <lineage>
        <taxon>Eukaryota</taxon>
        <taxon>Metazoa</taxon>
        <taxon>Ecdysozoa</taxon>
        <taxon>Nematoda</taxon>
        <taxon>Enoplea</taxon>
        <taxon>Dorylaimia</taxon>
        <taxon>Mermithida</taxon>
        <taxon>Mermithoidea</taxon>
        <taxon>Mermithidae</taxon>
        <taxon>Romanomermis</taxon>
    </lineage>
</organism>
<reference evidence="2" key="1">
    <citation type="submission" date="2022-11" db="UniProtKB">
        <authorList>
            <consortium name="WormBaseParasite"/>
        </authorList>
    </citation>
    <scope>IDENTIFICATION</scope>
</reference>
<dbReference type="AlphaFoldDB" id="A0A915L5W0"/>
<accession>A0A915L5W0</accession>